<dbReference type="AlphaFoldDB" id="A0A0V1BFZ7"/>
<name>A0A0V1BFZ7_TRISP</name>
<keyword evidence="2" id="KW-1185">Reference proteome</keyword>
<protein>
    <submittedName>
        <fullName evidence="1">Uncharacterized protein</fullName>
    </submittedName>
</protein>
<organism evidence="1 2">
    <name type="scientific">Trichinella spiralis</name>
    <name type="common">Trichina worm</name>
    <dbReference type="NCBI Taxonomy" id="6334"/>
    <lineage>
        <taxon>Eukaryota</taxon>
        <taxon>Metazoa</taxon>
        <taxon>Ecdysozoa</taxon>
        <taxon>Nematoda</taxon>
        <taxon>Enoplea</taxon>
        <taxon>Dorylaimia</taxon>
        <taxon>Trichinellida</taxon>
        <taxon>Trichinellidae</taxon>
        <taxon>Trichinella</taxon>
    </lineage>
</organism>
<proteinExistence type="predicted"/>
<evidence type="ECO:0000313" key="2">
    <source>
        <dbReference type="Proteomes" id="UP000054776"/>
    </source>
</evidence>
<accession>A0A0V1BFZ7</accession>
<dbReference type="OrthoDB" id="10413368at2759"/>
<gene>
    <name evidence="1" type="ORF">T01_7046</name>
</gene>
<dbReference type="InParanoid" id="A0A0V1BFZ7"/>
<comment type="caution">
    <text evidence="1">The sequence shown here is derived from an EMBL/GenBank/DDBJ whole genome shotgun (WGS) entry which is preliminary data.</text>
</comment>
<sequence length="191" mass="21701">MFILFALVITSHAFRQKGFHYIRRINKGTLLINAVTQCRLSCQSFCLSPYQRVHKCNHTLVAGSVENAFVGLTEEDGQHLSEKLKVTTPLQINAVTYTVAIIRADLESLCLSITKSSEVQAICSRFGVIQEVGFFFKWSFERSTALKTLIVRMNVEGALRTKNTATLTRFVKRDASSDIMQFWRFLVFVSH</sequence>
<dbReference type="EMBL" id="JYDH01000053">
    <property type="protein sequence ID" value="KRY35523.1"/>
    <property type="molecule type" value="Genomic_DNA"/>
</dbReference>
<feature type="non-terminal residue" evidence="1">
    <location>
        <position position="191"/>
    </location>
</feature>
<reference evidence="1 2" key="1">
    <citation type="submission" date="2015-01" db="EMBL/GenBank/DDBJ databases">
        <title>Evolution of Trichinella species and genotypes.</title>
        <authorList>
            <person name="Korhonen P.K."/>
            <person name="Edoardo P."/>
            <person name="Giuseppe L.R."/>
            <person name="Gasser R.B."/>
        </authorList>
    </citation>
    <scope>NUCLEOTIDE SEQUENCE [LARGE SCALE GENOMIC DNA]</scope>
    <source>
        <strain evidence="1">ISS3</strain>
    </source>
</reference>
<dbReference type="Proteomes" id="UP000054776">
    <property type="component" value="Unassembled WGS sequence"/>
</dbReference>
<evidence type="ECO:0000313" key="1">
    <source>
        <dbReference type="EMBL" id="KRY35523.1"/>
    </source>
</evidence>